<feature type="transmembrane region" description="Helical" evidence="1">
    <location>
        <begin position="62"/>
        <end position="80"/>
    </location>
</feature>
<feature type="transmembrane region" description="Helical" evidence="1">
    <location>
        <begin position="12"/>
        <end position="35"/>
    </location>
</feature>
<proteinExistence type="predicted"/>
<dbReference type="STRING" id="316055.RPE_2882"/>
<keyword evidence="1" id="KW-0472">Membrane</keyword>
<accession>Q07ML5</accession>
<reference evidence="2" key="1">
    <citation type="submission" date="2006-09" db="EMBL/GenBank/DDBJ databases">
        <title>Complete sequence of Rhodopseudomonas palustris BisA53.</title>
        <authorList>
            <consortium name="US DOE Joint Genome Institute"/>
            <person name="Copeland A."/>
            <person name="Lucas S."/>
            <person name="Lapidus A."/>
            <person name="Barry K."/>
            <person name="Detter J.C."/>
            <person name="Glavina del Rio T."/>
            <person name="Hammon N."/>
            <person name="Israni S."/>
            <person name="Dalin E."/>
            <person name="Tice H."/>
            <person name="Pitluck S."/>
            <person name="Chain P."/>
            <person name="Malfatti S."/>
            <person name="Shin M."/>
            <person name="Vergez L."/>
            <person name="Schmutz J."/>
            <person name="Larimer F."/>
            <person name="Land M."/>
            <person name="Hauser L."/>
            <person name="Pelletier D.A."/>
            <person name="Kyrpides N."/>
            <person name="Kim E."/>
            <person name="Harwood C.S."/>
            <person name="Oda Y."/>
            <person name="Richardson P."/>
        </authorList>
    </citation>
    <scope>NUCLEOTIDE SEQUENCE [LARGE SCALE GENOMIC DNA]</scope>
    <source>
        <strain evidence="2">BisA53</strain>
    </source>
</reference>
<evidence type="ECO:0000256" key="1">
    <source>
        <dbReference type="SAM" id="Phobius"/>
    </source>
</evidence>
<gene>
    <name evidence="2" type="ordered locus">RPE_2882</name>
</gene>
<dbReference type="KEGG" id="rpe:RPE_2882"/>
<keyword evidence="1" id="KW-1133">Transmembrane helix</keyword>
<protein>
    <submittedName>
        <fullName evidence="2">Uncharacterized protein</fullName>
    </submittedName>
</protein>
<keyword evidence="1" id="KW-0812">Transmembrane</keyword>
<evidence type="ECO:0000313" key="2">
    <source>
        <dbReference type="EMBL" id="ABJ06819.1"/>
    </source>
</evidence>
<dbReference type="AlphaFoldDB" id="Q07ML5"/>
<dbReference type="EMBL" id="CP000463">
    <property type="protein sequence ID" value="ABJ06819.1"/>
    <property type="molecule type" value="Genomic_DNA"/>
</dbReference>
<name>Q07ML5_RHOP5</name>
<dbReference type="HOGENOM" id="CLU_2702400_0_0_5"/>
<organism evidence="2">
    <name type="scientific">Rhodopseudomonas palustris (strain BisA53)</name>
    <dbReference type="NCBI Taxonomy" id="316055"/>
    <lineage>
        <taxon>Bacteria</taxon>
        <taxon>Pseudomonadati</taxon>
        <taxon>Pseudomonadota</taxon>
        <taxon>Alphaproteobacteria</taxon>
        <taxon>Hyphomicrobiales</taxon>
        <taxon>Nitrobacteraceae</taxon>
        <taxon>Rhodopseudomonas</taxon>
    </lineage>
</organism>
<sequence length="86" mass="8822">MTIDNRRRFGGALMAGLLILAAVVSAAAGAVFYGAHQQVYYGTQWAVNVCTTSPLLCGHAEYLAYAAGGSLTLGLGVLVGRAMSGE</sequence>